<reference evidence="1 2" key="1">
    <citation type="submission" date="2021-03" db="EMBL/GenBank/DDBJ databases">
        <title>Sequencing the genomes of 1000 actinobacteria strains.</title>
        <authorList>
            <person name="Klenk H.-P."/>
        </authorList>
    </citation>
    <scope>NUCLEOTIDE SEQUENCE [LARGE SCALE GENOMIC DNA]</scope>
    <source>
        <strain evidence="1 2">DSM 12544</strain>
    </source>
</reference>
<dbReference type="RefSeq" id="WP_210047570.1">
    <property type="nucleotide sequence ID" value="NZ_JAGINX010000001.1"/>
</dbReference>
<keyword evidence="2" id="KW-1185">Reference proteome</keyword>
<evidence type="ECO:0008006" key="3">
    <source>
        <dbReference type="Google" id="ProtNLM"/>
    </source>
</evidence>
<name>A0ABS4SYX4_9MICC</name>
<comment type="caution">
    <text evidence="1">The sequence shown here is derived from an EMBL/GenBank/DDBJ whole genome shotgun (WGS) entry which is preliminary data.</text>
</comment>
<sequence>MSANIQGLGDLDALVRDLGVAPNKAHRAIRRVMKRGGQEMKKKMQADFRGSRSFRHVGRSVTYDVVERRGATTVEIGTDAARSSSAPLSGIAYFGGARGGGGTVQEPDYILEAEADNAVDWIEKELRGLL</sequence>
<protein>
    <recommendedName>
        <fullName evidence="3">HK97 gp10 family phage protein</fullName>
    </recommendedName>
</protein>
<proteinExistence type="predicted"/>
<organism evidence="1 2">
    <name type="scientific">Nesterenkonia lacusekhoensis</name>
    <dbReference type="NCBI Taxonomy" id="150832"/>
    <lineage>
        <taxon>Bacteria</taxon>
        <taxon>Bacillati</taxon>
        <taxon>Actinomycetota</taxon>
        <taxon>Actinomycetes</taxon>
        <taxon>Micrococcales</taxon>
        <taxon>Micrococcaceae</taxon>
        <taxon>Nesterenkonia</taxon>
    </lineage>
</organism>
<evidence type="ECO:0000313" key="2">
    <source>
        <dbReference type="Proteomes" id="UP001519331"/>
    </source>
</evidence>
<evidence type="ECO:0000313" key="1">
    <source>
        <dbReference type="EMBL" id="MBP2317399.1"/>
    </source>
</evidence>
<gene>
    <name evidence="1" type="ORF">JOF45_000418</name>
</gene>
<dbReference type="Proteomes" id="UP001519331">
    <property type="component" value="Unassembled WGS sequence"/>
</dbReference>
<accession>A0ABS4SYX4</accession>
<dbReference type="EMBL" id="JAGINX010000001">
    <property type="protein sequence ID" value="MBP2317399.1"/>
    <property type="molecule type" value="Genomic_DNA"/>
</dbReference>